<dbReference type="EMBL" id="JACHED010000001">
    <property type="protein sequence ID" value="MBB6496255.1"/>
    <property type="molecule type" value="Genomic_DNA"/>
</dbReference>
<dbReference type="EMBL" id="JACDUO010000001">
    <property type="protein sequence ID" value="MBA2863739.1"/>
    <property type="molecule type" value="Genomic_DNA"/>
</dbReference>
<accession>A0A2L1CD22</accession>
<dbReference type="Proteomes" id="UP000567099">
    <property type="component" value="Unassembled WGS sequence"/>
</dbReference>
<feature type="domain" description="Rubrerythrin rubredoxin-like" evidence="1">
    <location>
        <begin position="6"/>
        <end position="31"/>
    </location>
</feature>
<evidence type="ECO:0000313" key="5">
    <source>
        <dbReference type="Proteomes" id="UP000239462"/>
    </source>
</evidence>
<reference evidence="2" key="2">
    <citation type="submission" date="2018-02" db="EMBL/GenBank/DDBJ databases">
        <title>Complete genome sequence of the Methanococcus maripaludis type strain JJ (DSM 2067), a model for selenoprotein synthesis in Archaea.</title>
        <authorList>
            <person name="Poehlein A."/>
            <person name="Heym D."/>
            <person name="Quitzke V."/>
            <person name="Fersch J."/>
            <person name="Daniel R."/>
            <person name="Rother M."/>
        </authorList>
    </citation>
    <scope>NUCLEOTIDE SEQUENCE [LARGE SCALE GENOMIC DNA]</scope>
    <source>
        <strain evidence="2">DSM 2067</strain>
    </source>
</reference>
<dbReference type="Proteomes" id="UP000239462">
    <property type="component" value="Chromosome"/>
</dbReference>
<evidence type="ECO:0000313" key="4">
    <source>
        <dbReference type="EMBL" id="MBB6496255.1"/>
    </source>
</evidence>
<dbReference type="Pfam" id="PF21349">
    <property type="entry name" value="RUBY_RBDX"/>
    <property type="match status" value="1"/>
</dbReference>
<dbReference type="GeneID" id="36102940"/>
<dbReference type="KEGG" id="mmad:MMJJ_18590"/>
<evidence type="ECO:0000259" key="1">
    <source>
        <dbReference type="Pfam" id="PF21349"/>
    </source>
</evidence>
<dbReference type="Gene3D" id="2.20.28.10">
    <property type="match status" value="2"/>
</dbReference>
<dbReference type="EMBL" id="CP026606">
    <property type="protein sequence ID" value="AVB77229.1"/>
    <property type="molecule type" value="Genomic_DNA"/>
</dbReference>
<evidence type="ECO:0000313" key="6">
    <source>
        <dbReference type="Proteomes" id="UP000567099"/>
    </source>
</evidence>
<dbReference type="InterPro" id="IPR048574">
    <property type="entry name" value="RUBY_RBDX"/>
</dbReference>
<dbReference type="AlphaFoldDB" id="A0A2L1CD22"/>
<dbReference type="Proteomes" id="UP000590564">
    <property type="component" value="Unassembled WGS sequence"/>
</dbReference>
<evidence type="ECO:0000313" key="3">
    <source>
        <dbReference type="EMBL" id="MBA2863739.1"/>
    </source>
</evidence>
<protein>
    <submittedName>
        <fullName evidence="3">Rubrerythrin</fullName>
    </submittedName>
</protein>
<evidence type="ECO:0000313" key="2">
    <source>
        <dbReference type="EMBL" id="AVB77229.1"/>
    </source>
</evidence>
<evidence type="ECO:0000313" key="7">
    <source>
        <dbReference type="Proteomes" id="UP000590564"/>
    </source>
</evidence>
<proteinExistence type="predicted"/>
<dbReference type="SUPFAM" id="SSF57802">
    <property type="entry name" value="Rubredoxin-like"/>
    <property type="match status" value="2"/>
</dbReference>
<reference evidence="4 7" key="3">
    <citation type="submission" date="2020-08" db="EMBL/GenBank/DDBJ databases">
        <title>Genomic Encyclopedia of Type Strains, Phase IV (KMG-V): Genome sequencing to study the core and pangenomes of soil and plant-associated prokaryotes.</title>
        <authorList>
            <person name="Whitman W."/>
        </authorList>
    </citation>
    <scope>NUCLEOTIDE SEQUENCE [LARGE SCALE GENOMIC DNA]</scope>
    <source>
        <strain evidence="3 6">C13</strain>
        <strain evidence="4 7">D1</strain>
    </source>
</reference>
<dbReference type="RefSeq" id="WP_104838565.1">
    <property type="nucleotide sequence ID" value="NZ_CP026606.1"/>
</dbReference>
<reference evidence="5" key="1">
    <citation type="journal article" date="2018" name="Genome Announc.">
        <title>Complete Genome Sequence of the Methanococcus maripaludis Type Strain JJ (DSM 2067), a Model for Selenoprotein Synthesis in Archaea.</title>
        <authorList>
            <person name="Poehlein A."/>
            <person name="Heym D."/>
            <person name="Quitzke V."/>
            <person name="Fersch J."/>
            <person name="Daniel R."/>
            <person name="Rother M."/>
        </authorList>
    </citation>
    <scope>NUCLEOTIDE SEQUENCE [LARGE SCALE GENOMIC DNA]</scope>
    <source>
        <strain evidence="5">DSM 2067</strain>
    </source>
</reference>
<name>A0A2L1CD22_METMI</name>
<organism evidence="2 5">
    <name type="scientific">Methanococcus maripaludis</name>
    <name type="common">Methanococcus deltae</name>
    <dbReference type="NCBI Taxonomy" id="39152"/>
    <lineage>
        <taxon>Archaea</taxon>
        <taxon>Methanobacteriati</taxon>
        <taxon>Methanobacteriota</taxon>
        <taxon>Methanomada group</taxon>
        <taxon>Methanococci</taxon>
        <taxon>Methanococcales</taxon>
        <taxon>Methanococcaceae</taxon>
        <taxon>Methanococcus</taxon>
    </lineage>
</organism>
<gene>
    <name evidence="3" type="ORF">HNP94_000739</name>
    <name evidence="4" type="ORF">HNP96_000276</name>
    <name evidence="2" type="ORF">MMJJ_18590</name>
</gene>
<sequence>MDKKFFECKVCGDIHQGKNGPNPCPTCGSKDSQNEIKGYTIVKKFSECKVCQDFHWGEKAPSPCPTCMTKDSYVEITKEELPEKLGM</sequence>